<evidence type="ECO:0000313" key="2">
    <source>
        <dbReference type="Proteomes" id="UP000316759"/>
    </source>
</evidence>
<accession>A0A504YGZ9</accession>
<reference evidence="1 2" key="1">
    <citation type="submission" date="2019-04" db="EMBL/GenBank/DDBJ databases">
        <title>Annotation for the trematode Fasciola gigantica.</title>
        <authorList>
            <person name="Choi Y.-J."/>
        </authorList>
    </citation>
    <scope>NUCLEOTIDE SEQUENCE [LARGE SCALE GENOMIC DNA]</scope>
    <source>
        <strain evidence="1">Uganda_cow_1</strain>
    </source>
</reference>
<dbReference type="EMBL" id="SUNJ01010351">
    <property type="protein sequence ID" value="TPP59705.1"/>
    <property type="molecule type" value="Genomic_DNA"/>
</dbReference>
<comment type="caution">
    <text evidence="1">The sequence shown here is derived from an EMBL/GenBank/DDBJ whole genome shotgun (WGS) entry which is preliminary data.</text>
</comment>
<organism evidence="1 2">
    <name type="scientific">Fasciola gigantica</name>
    <name type="common">Giant liver fluke</name>
    <dbReference type="NCBI Taxonomy" id="46835"/>
    <lineage>
        <taxon>Eukaryota</taxon>
        <taxon>Metazoa</taxon>
        <taxon>Spiralia</taxon>
        <taxon>Lophotrochozoa</taxon>
        <taxon>Platyhelminthes</taxon>
        <taxon>Trematoda</taxon>
        <taxon>Digenea</taxon>
        <taxon>Plagiorchiida</taxon>
        <taxon>Echinostomata</taxon>
        <taxon>Echinostomatoidea</taxon>
        <taxon>Fasciolidae</taxon>
        <taxon>Fasciola</taxon>
    </lineage>
</organism>
<proteinExistence type="predicted"/>
<dbReference type="OrthoDB" id="429145at2759"/>
<gene>
    <name evidence="1" type="ORF">FGIG_10849</name>
</gene>
<dbReference type="Proteomes" id="UP000316759">
    <property type="component" value="Unassembled WGS sequence"/>
</dbReference>
<keyword evidence="2" id="KW-1185">Reference proteome</keyword>
<dbReference type="AlphaFoldDB" id="A0A504YGZ9"/>
<evidence type="ECO:0000313" key="1">
    <source>
        <dbReference type="EMBL" id="TPP59705.1"/>
    </source>
</evidence>
<name>A0A504YGZ9_FASGI</name>
<sequence>MVSGVFPGGRAEAAVRNLSLNIRVMLFDGSLSQLHVSLHGVEKETIEVKAHNFQVKVEGKGVGDTFTKLLNP</sequence>
<protein>
    <submittedName>
        <fullName evidence="1">Uncharacterized protein</fullName>
    </submittedName>
</protein>